<feature type="region of interest" description="Disordered" evidence="1">
    <location>
        <begin position="656"/>
        <end position="694"/>
    </location>
</feature>
<feature type="compositionally biased region" description="Basic and acidic residues" evidence="1">
    <location>
        <begin position="588"/>
        <end position="602"/>
    </location>
</feature>
<feature type="compositionally biased region" description="Basic and acidic residues" evidence="1">
    <location>
        <begin position="567"/>
        <end position="579"/>
    </location>
</feature>
<dbReference type="AlphaFoldDB" id="A0A1B7NPZ3"/>
<feature type="region of interest" description="Disordered" evidence="1">
    <location>
        <begin position="567"/>
        <end position="613"/>
    </location>
</feature>
<name>A0A1B7NPZ3_9EURO</name>
<organism evidence="2 3">
    <name type="scientific">Emergomyces africanus</name>
    <dbReference type="NCBI Taxonomy" id="1955775"/>
    <lineage>
        <taxon>Eukaryota</taxon>
        <taxon>Fungi</taxon>
        <taxon>Dikarya</taxon>
        <taxon>Ascomycota</taxon>
        <taxon>Pezizomycotina</taxon>
        <taxon>Eurotiomycetes</taxon>
        <taxon>Eurotiomycetidae</taxon>
        <taxon>Onygenales</taxon>
        <taxon>Ajellomycetaceae</taxon>
        <taxon>Emergomyces</taxon>
    </lineage>
</organism>
<feature type="region of interest" description="Disordered" evidence="1">
    <location>
        <begin position="185"/>
        <end position="276"/>
    </location>
</feature>
<dbReference type="Proteomes" id="UP000091918">
    <property type="component" value="Unassembled WGS sequence"/>
</dbReference>
<dbReference type="OrthoDB" id="1162399at2759"/>
<evidence type="ECO:0000256" key="1">
    <source>
        <dbReference type="SAM" id="MobiDB-lite"/>
    </source>
</evidence>
<keyword evidence="3" id="KW-1185">Reference proteome</keyword>
<feature type="compositionally biased region" description="Low complexity" evidence="1">
    <location>
        <begin position="656"/>
        <end position="669"/>
    </location>
</feature>
<feature type="compositionally biased region" description="Polar residues" evidence="1">
    <location>
        <begin position="185"/>
        <end position="196"/>
    </location>
</feature>
<comment type="caution">
    <text evidence="2">The sequence shown here is derived from an EMBL/GenBank/DDBJ whole genome shotgun (WGS) entry which is preliminary data.</text>
</comment>
<sequence>MSLKTVYEQFLAEPAAASLSADAALNYITTTTSFFHPEPIIKHITSQSRVLKKKSEKIINAVEGAQSLCLDVETSLEFTSGGGAYLLELDDNFIVDRVVTLPIVHIVHFDSDERITQIRLYWDQGSLLKQLDIIGSSHRNWPIREASEQSRLINSSVSAAAKTSTAISSPASLADKRSITTAASNASFGSMTSPSKRFTKDPHASLSLFQPHSPPPEERPVSVASRASAKPPPRDYGDLFVGDDAESTPTKKSSQPQRMDDAVAPKGGAGHNYKPSRLFVDDDEAEQSEQVNNDVKSVKTNAKKYNHFEFGETPHPGSSAKPQAPNHFEFGEAEPPALKAKQEKHNHFEIGDVDPSSVQNNLPLRPHAKKHLSQWDFEDFVTPEKPRQKVLAQNVRNFGWSDDEADTADSPPKQRRAPQPRRDAQTHFELRDDGTPIARLQNQQLHPRGTGGVHNKGQGLYENNLYDDSGTPVANQQQKPEQKLPVRVAGAAHNKGLGLYENNLYDDSGTPIKVKGGAADEAHPAAAAAAAAAAAPAKVPLGNVSNVHANTVNRRKDFDSHWTMMDSEAHHSSETKEVGSDNNGNENGHNDHTGKGSNENRRGGSGGGGAMGLDRKKAVQMMDSSWDTFGEEAMAVEKEKEQEIEMEKEKFRLAHAAPAAPAAPAVPAPSVGVSGKRMSRDVNKRSWGFGDDGF</sequence>
<evidence type="ECO:0000313" key="3">
    <source>
        <dbReference type="Proteomes" id="UP000091918"/>
    </source>
</evidence>
<feature type="compositionally biased region" description="Polar residues" evidence="1">
    <location>
        <begin position="247"/>
        <end position="257"/>
    </location>
</feature>
<feature type="region of interest" description="Disordered" evidence="1">
    <location>
        <begin position="395"/>
        <end position="423"/>
    </location>
</feature>
<reference evidence="2 3" key="1">
    <citation type="submission" date="2015-07" db="EMBL/GenBank/DDBJ databases">
        <title>Emmonsia species relationships and genome sequence.</title>
        <authorList>
            <person name="Cuomo C.A."/>
            <person name="Schwartz I.S."/>
            <person name="Kenyon C."/>
            <person name="de Hoog G.S."/>
            <person name="Govender N.P."/>
            <person name="Botha A."/>
            <person name="Moreno L."/>
            <person name="de Vries M."/>
            <person name="Munoz J.F."/>
            <person name="Stielow J.B."/>
        </authorList>
    </citation>
    <scope>NUCLEOTIDE SEQUENCE [LARGE SCALE GENOMIC DNA]</scope>
    <source>
        <strain evidence="2 3">CBS 136260</strain>
    </source>
</reference>
<accession>A0A1B7NPZ3</accession>
<proteinExistence type="predicted"/>
<gene>
    <name evidence="2" type="ORF">ACJ72_06833</name>
</gene>
<dbReference type="STRING" id="1658172.A0A1B7NPZ3"/>
<dbReference type="EMBL" id="LGUA01001272">
    <property type="protein sequence ID" value="OAX78855.1"/>
    <property type="molecule type" value="Genomic_DNA"/>
</dbReference>
<evidence type="ECO:0000313" key="2">
    <source>
        <dbReference type="EMBL" id="OAX78855.1"/>
    </source>
</evidence>
<protein>
    <submittedName>
        <fullName evidence="2">Uncharacterized protein</fullName>
    </submittedName>
</protein>